<feature type="domain" description="ABC transmembrane type-1" evidence="11">
    <location>
        <begin position="39"/>
        <end position="311"/>
    </location>
</feature>
<keyword evidence="8 9" id="KW-0472">Membrane</keyword>
<dbReference type="InterPro" id="IPR036640">
    <property type="entry name" value="ABC1_TM_sf"/>
</dbReference>
<evidence type="ECO:0000256" key="9">
    <source>
        <dbReference type="SAM" id="Phobius"/>
    </source>
</evidence>
<keyword evidence="2" id="KW-0813">Transport</keyword>
<dbReference type="Pfam" id="PF00005">
    <property type="entry name" value="ABC_tran"/>
    <property type="match status" value="1"/>
</dbReference>
<keyword evidence="7 9" id="KW-1133">Transmembrane helix</keyword>
<feature type="transmembrane region" description="Helical" evidence="9">
    <location>
        <begin position="7"/>
        <end position="28"/>
    </location>
</feature>
<dbReference type="FunFam" id="3.40.50.300:FF:000221">
    <property type="entry name" value="Multidrug ABC transporter ATP-binding protein"/>
    <property type="match status" value="1"/>
</dbReference>
<evidence type="ECO:0000256" key="2">
    <source>
        <dbReference type="ARBA" id="ARBA00022448"/>
    </source>
</evidence>
<keyword evidence="4 9" id="KW-0812">Transmembrane</keyword>
<evidence type="ECO:0000256" key="4">
    <source>
        <dbReference type="ARBA" id="ARBA00022692"/>
    </source>
</evidence>
<dbReference type="STRING" id="1618570.UT08_C0005G0010"/>
<dbReference type="InterPro" id="IPR027417">
    <property type="entry name" value="P-loop_NTPase"/>
</dbReference>
<evidence type="ECO:0000256" key="3">
    <source>
        <dbReference type="ARBA" id="ARBA00022475"/>
    </source>
</evidence>
<comment type="subcellular location">
    <subcellularLocation>
        <location evidence="1">Cell membrane</location>
        <topology evidence="1">Multi-pass membrane protein</topology>
    </subcellularLocation>
</comment>
<dbReference type="InterPro" id="IPR039421">
    <property type="entry name" value="Type_1_exporter"/>
</dbReference>
<dbReference type="PROSITE" id="PS00211">
    <property type="entry name" value="ABC_TRANSPORTER_1"/>
    <property type="match status" value="1"/>
</dbReference>
<dbReference type="SMART" id="SM00382">
    <property type="entry name" value="AAA"/>
    <property type="match status" value="1"/>
</dbReference>
<dbReference type="PROSITE" id="PS50893">
    <property type="entry name" value="ABC_TRANSPORTER_2"/>
    <property type="match status" value="1"/>
</dbReference>
<evidence type="ECO:0000256" key="1">
    <source>
        <dbReference type="ARBA" id="ARBA00004651"/>
    </source>
</evidence>
<keyword evidence="6" id="KW-0067">ATP-binding</keyword>
<reference evidence="12 13" key="1">
    <citation type="journal article" date="2015" name="Nature">
        <title>rRNA introns, odd ribosomes, and small enigmatic genomes across a large radiation of phyla.</title>
        <authorList>
            <person name="Brown C.T."/>
            <person name="Hug L.A."/>
            <person name="Thomas B.C."/>
            <person name="Sharon I."/>
            <person name="Castelle C.J."/>
            <person name="Singh A."/>
            <person name="Wilkins M.J."/>
            <person name="Williams K.H."/>
            <person name="Banfield J.F."/>
        </authorList>
    </citation>
    <scope>NUCLEOTIDE SEQUENCE [LARGE SCALE GENOMIC DNA]</scope>
</reference>
<dbReference type="PROSITE" id="PS50929">
    <property type="entry name" value="ABC_TM1F"/>
    <property type="match status" value="1"/>
</dbReference>
<keyword evidence="5" id="KW-0547">Nucleotide-binding</keyword>
<dbReference type="GO" id="GO:0016887">
    <property type="term" value="F:ATP hydrolysis activity"/>
    <property type="evidence" value="ECO:0007669"/>
    <property type="project" value="InterPro"/>
</dbReference>
<dbReference type="GO" id="GO:0005886">
    <property type="term" value="C:plasma membrane"/>
    <property type="evidence" value="ECO:0007669"/>
    <property type="project" value="UniProtKB-SubCell"/>
</dbReference>
<keyword evidence="3" id="KW-1003">Cell membrane</keyword>
<dbReference type="GO" id="GO:0005524">
    <property type="term" value="F:ATP binding"/>
    <property type="evidence" value="ECO:0007669"/>
    <property type="project" value="UniProtKB-KW"/>
</dbReference>
<dbReference type="InterPro" id="IPR003593">
    <property type="entry name" value="AAA+_ATPase"/>
</dbReference>
<protein>
    <submittedName>
        <fullName evidence="12">Xenobiotic-transporting ATPase</fullName>
    </submittedName>
</protein>
<dbReference type="InterPro" id="IPR003439">
    <property type="entry name" value="ABC_transporter-like_ATP-bd"/>
</dbReference>
<accession>A0A0G0NI25</accession>
<evidence type="ECO:0000313" key="12">
    <source>
        <dbReference type="EMBL" id="KKQ85559.1"/>
    </source>
</evidence>
<gene>
    <name evidence="12" type="ORF">UT08_C0005G0010</name>
</gene>
<dbReference type="PANTHER" id="PTHR43394:SF1">
    <property type="entry name" value="ATP-BINDING CASSETTE SUB-FAMILY B MEMBER 10, MITOCHONDRIAL"/>
    <property type="match status" value="1"/>
</dbReference>
<proteinExistence type="predicted"/>
<dbReference type="Proteomes" id="UP000034081">
    <property type="component" value="Unassembled WGS sequence"/>
</dbReference>
<evidence type="ECO:0000313" key="13">
    <source>
        <dbReference type="Proteomes" id="UP000034081"/>
    </source>
</evidence>
<dbReference type="InterPro" id="IPR011527">
    <property type="entry name" value="ABC1_TM_dom"/>
</dbReference>
<organism evidence="12 13">
    <name type="scientific">Candidatus Woesebacteria bacterium GW2011_GWB1_38_8</name>
    <dbReference type="NCBI Taxonomy" id="1618570"/>
    <lineage>
        <taxon>Bacteria</taxon>
        <taxon>Candidatus Woeseibacteriota</taxon>
    </lineage>
</organism>
<dbReference type="Gene3D" id="1.20.1560.10">
    <property type="entry name" value="ABC transporter type 1, transmembrane domain"/>
    <property type="match status" value="1"/>
</dbReference>
<feature type="transmembrane region" description="Helical" evidence="9">
    <location>
        <begin position="63"/>
        <end position="80"/>
    </location>
</feature>
<comment type="caution">
    <text evidence="12">The sequence shown here is derived from an EMBL/GenBank/DDBJ whole genome shotgun (WGS) entry which is preliminary data.</text>
</comment>
<evidence type="ECO:0000256" key="8">
    <source>
        <dbReference type="ARBA" id="ARBA00023136"/>
    </source>
</evidence>
<evidence type="ECO:0000256" key="7">
    <source>
        <dbReference type="ARBA" id="ARBA00022989"/>
    </source>
</evidence>
<dbReference type="SUPFAM" id="SSF52540">
    <property type="entry name" value="P-loop containing nucleoside triphosphate hydrolases"/>
    <property type="match status" value="1"/>
</dbReference>
<sequence>MKKTLSYGARVFSIAWQANGFYALLSLLSKLYDSTLYPLTQVILLATLLDLFQEQKMLTFNDLSWIILVYLTATLLKQFLKSFLDVKENYLLNKFESYIDIQICKKLSELDPARFENPEFQNLIAQLDGVKGSMQMQLNRFIGFVDAIFKFVTATIVVSATFPLFAPLIMFATIPSYITWKRIRLKTWPYYLEKKSRLTRITQYIKNLLSADSTSKEATVFQTGPVILNKIKKEQNIYYKNFARANDPWIGYLLLARVLQLGAFVYTQYLNLTRVLGGLLGIGQFTLVFQQTLNLTFSSEEILNQYSSISARNKFIDKYFDFLTTEKAIKSPSKPIRVPKNPTPPLIEFKNISFRYPNTERYILRDFNLTINSGEKVALVGENGAGKTTIIKLLLRFYDVTDGGIMINGVNIKEVDLNDWHKEIGALFQDFIKYQFTFKENVYFGDLSRPKKVKFLKQAIAQSGADKYINTLPEGKDQVLGKMFEGGIDLSGGQWQKLALARAFYRNAPILVLDEPTSAIDAKAEYEIFQKVQNLQKDKTVIIISHRFSTVRNADRILVLEGGKIVEEGNHKELMEKRGLYEELFTLQAQGYK</sequence>
<dbReference type="AlphaFoldDB" id="A0A0G0NI25"/>
<evidence type="ECO:0000259" key="10">
    <source>
        <dbReference type="PROSITE" id="PS50893"/>
    </source>
</evidence>
<evidence type="ECO:0000256" key="6">
    <source>
        <dbReference type="ARBA" id="ARBA00022840"/>
    </source>
</evidence>
<evidence type="ECO:0000256" key="5">
    <source>
        <dbReference type="ARBA" id="ARBA00022741"/>
    </source>
</evidence>
<dbReference type="InterPro" id="IPR017871">
    <property type="entry name" value="ABC_transporter-like_CS"/>
</dbReference>
<evidence type="ECO:0000259" key="11">
    <source>
        <dbReference type="PROSITE" id="PS50929"/>
    </source>
</evidence>
<feature type="domain" description="ABC transporter" evidence="10">
    <location>
        <begin position="347"/>
        <end position="587"/>
    </location>
</feature>
<dbReference type="PANTHER" id="PTHR43394">
    <property type="entry name" value="ATP-DEPENDENT PERMEASE MDL1, MITOCHONDRIAL"/>
    <property type="match status" value="1"/>
</dbReference>
<dbReference type="SUPFAM" id="SSF90123">
    <property type="entry name" value="ABC transporter transmembrane region"/>
    <property type="match status" value="1"/>
</dbReference>
<dbReference type="Gene3D" id="3.40.50.300">
    <property type="entry name" value="P-loop containing nucleotide triphosphate hydrolases"/>
    <property type="match status" value="1"/>
</dbReference>
<name>A0A0G0NI25_9BACT</name>
<dbReference type="EMBL" id="LBVL01000005">
    <property type="protein sequence ID" value="KKQ85559.1"/>
    <property type="molecule type" value="Genomic_DNA"/>
</dbReference>
<dbReference type="GO" id="GO:0015421">
    <property type="term" value="F:ABC-type oligopeptide transporter activity"/>
    <property type="evidence" value="ECO:0007669"/>
    <property type="project" value="TreeGrafter"/>
</dbReference>
<feature type="transmembrane region" description="Helical" evidence="9">
    <location>
        <begin position="148"/>
        <end position="174"/>
    </location>
</feature>